<feature type="domain" description="Knr4/Smi1-like" evidence="1">
    <location>
        <begin position="33"/>
        <end position="181"/>
    </location>
</feature>
<dbReference type="SMART" id="SM00860">
    <property type="entry name" value="SMI1_KNR4"/>
    <property type="match status" value="1"/>
</dbReference>
<gene>
    <name evidence="2" type="ORF">BG845_04205</name>
</gene>
<dbReference type="RefSeq" id="WP_125911414.1">
    <property type="nucleotide sequence ID" value="NZ_AP018920.1"/>
</dbReference>
<evidence type="ECO:0000259" key="1">
    <source>
        <dbReference type="SMART" id="SM00860"/>
    </source>
</evidence>
<name>A0A1Y2MSR1_PSEAH</name>
<sequence length="208" mass="22323">MRESDGDVRDAWVAWLSTLDQAGYPGSAMAAPPAEPAAVADAEQEFGRPFQPGLRALYELSDGQQPDAGPLPVTTTLFPGTYALLPLGQALREYRNWVELVGPGESNPDFDDAITVRDGDPVRARYWDAGWWPVATDGGGNSIAVDTVPEPGGTVGQLIVAGPDEDERRRIGTGVADYLRRLAASPLPAPPTARPGDPFLFWDVRALR</sequence>
<comment type="caution">
    <text evidence="2">The sequence shown here is derived from an EMBL/GenBank/DDBJ whole genome shotgun (WGS) entry which is preliminary data.</text>
</comment>
<dbReference type="PANTHER" id="PTHR47432">
    <property type="entry name" value="CELL WALL ASSEMBLY REGULATOR SMI1"/>
    <property type="match status" value="1"/>
</dbReference>
<dbReference type="Proteomes" id="UP000194360">
    <property type="component" value="Unassembled WGS sequence"/>
</dbReference>
<dbReference type="InterPro" id="IPR018958">
    <property type="entry name" value="Knr4/Smi1-like_dom"/>
</dbReference>
<dbReference type="Pfam" id="PF09346">
    <property type="entry name" value="SMI1_KNR4"/>
    <property type="match status" value="1"/>
</dbReference>
<keyword evidence="3" id="KW-1185">Reference proteome</keyword>
<evidence type="ECO:0000313" key="2">
    <source>
        <dbReference type="EMBL" id="OSY38252.1"/>
    </source>
</evidence>
<dbReference type="OrthoDB" id="7593948at2"/>
<organism evidence="2 3">
    <name type="scientific">Pseudonocardia autotrophica</name>
    <name type="common">Amycolata autotrophica</name>
    <name type="synonym">Nocardia autotrophica</name>
    <dbReference type="NCBI Taxonomy" id="2074"/>
    <lineage>
        <taxon>Bacteria</taxon>
        <taxon>Bacillati</taxon>
        <taxon>Actinomycetota</taxon>
        <taxon>Actinomycetes</taxon>
        <taxon>Pseudonocardiales</taxon>
        <taxon>Pseudonocardiaceae</taxon>
        <taxon>Pseudonocardia</taxon>
    </lineage>
</organism>
<reference evidence="2 3" key="1">
    <citation type="submission" date="2016-09" db="EMBL/GenBank/DDBJ databases">
        <title>Pseudonocardia autotrophica DSM535, a candidate organism with high potential of specific P450 cytochromes.</title>
        <authorList>
            <person name="Grumaz C."/>
            <person name="Vainshtein Y."/>
            <person name="Kirstahler P."/>
            <person name="Sohn K."/>
        </authorList>
    </citation>
    <scope>NUCLEOTIDE SEQUENCE [LARGE SCALE GENOMIC DNA]</scope>
    <source>
        <strain evidence="2 3">DSM 535</strain>
    </source>
</reference>
<dbReference type="PANTHER" id="PTHR47432:SF1">
    <property type="entry name" value="CELL WALL ASSEMBLY REGULATOR SMI1"/>
    <property type="match status" value="1"/>
</dbReference>
<evidence type="ECO:0000313" key="3">
    <source>
        <dbReference type="Proteomes" id="UP000194360"/>
    </source>
</evidence>
<proteinExistence type="predicted"/>
<dbReference type="EMBL" id="MIGB01000024">
    <property type="protein sequence ID" value="OSY38252.1"/>
    <property type="molecule type" value="Genomic_DNA"/>
</dbReference>
<protein>
    <submittedName>
        <fullName evidence="2">SMI1 / KNR4 family protein</fullName>
    </submittedName>
</protein>
<dbReference type="AlphaFoldDB" id="A0A1Y2MSR1"/>
<dbReference type="InterPro" id="IPR051873">
    <property type="entry name" value="KNR4/SMI1_regulator"/>
</dbReference>
<dbReference type="STRING" id="2074.BG845_04205"/>
<accession>A0A1Y2MSR1</accession>